<dbReference type="PROSITE" id="PS00072">
    <property type="entry name" value="ACYL_COA_DH_1"/>
    <property type="match status" value="1"/>
</dbReference>
<dbReference type="InterPro" id="IPR037069">
    <property type="entry name" value="AcylCoA_DH/ox_N_sf"/>
</dbReference>
<dbReference type="Proteomes" id="UP000789572">
    <property type="component" value="Unassembled WGS sequence"/>
</dbReference>
<name>A0A9N9GDE7_9GLOM</name>
<dbReference type="EMBL" id="CAJVPJ010001653">
    <property type="protein sequence ID" value="CAG8599351.1"/>
    <property type="molecule type" value="Genomic_DNA"/>
</dbReference>
<dbReference type="Pfam" id="PF02770">
    <property type="entry name" value="Acyl-CoA_dh_M"/>
    <property type="match status" value="1"/>
</dbReference>
<reference evidence="3" key="1">
    <citation type="submission" date="2021-06" db="EMBL/GenBank/DDBJ databases">
        <authorList>
            <person name="Kallberg Y."/>
            <person name="Tangrot J."/>
            <person name="Rosling A."/>
        </authorList>
    </citation>
    <scope>NUCLEOTIDE SEQUENCE</scope>
    <source>
        <strain evidence="3">IA702</strain>
    </source>
</reference>
<organism evidence="3 4">
    <name type="scientific">Paraglomus occultum</name>
    <dbReference type="NCBI Taxonomy" id="144539"/>
    <lineage>
        <taxon>Eukaryota</taxon>
        <taxon>Fungi</taxon>
        <taxon>Fungi incertae sedis</taxon>
        <taxon>Mucoromycota</taxon>
        <taxon>Glomeromycotina</taxon>
        <taxon>Glomeromycetes</taxon>
        <taxon>Paraglomerales</taxon>
        <taxon>Paraglomeraceae</taxon>
        <taxon>Paraglomus</taxon>
    </lineage>
</organism>
<dbReference type="SUPFAM" id="SSF56645">
    <property type="entry name" value="Acyl-CoA dehydrogenase NM domain-like"/>
    <property type="match status" value="1"/>
</dbReference>
<evidence type="ECO:0000259" key="2">
    <source>
        <dbReference type="Pfam" id="PF02771"/>
    </source>
</evidence>
<feature type="non-terminal residue" evidence="3">
    <location>
        <position position="241"/>
    </location>
</feature>
<dbReference type="OrthoDB" id="9988775at2759"/>
<dbReference type="FunFam" id="1.10.540.10:FF:000007">
    <property type="entry name" value="Isovaleryl-CoA dehydrogenase, mitochondrial"/>
    <property type="match status" value="1"/>
</dbReference>
<dbReference type="Gene3D" id="2.40.110.10">
    <property type="entry name" value="Butyryl-CoA Dehydrogenase, subunit A, domain 2"/>
    <property type="match status" value="1"/>
</dbReference>
<accession>A0A9N9GDE7</accession>
<dbReference type="InterPro" id="IPR046373">
    <property type="entry name" value="Acyl-CoA_Oxase/DH_mid-dom_sf"/>
</dbReference>
<dbReference type="InterPro" id="IPR009100">
    <property type="entry name" value="AcylCoA_DH/oxidase_NM_dom_sf"/>
</dbReference>
<evidence type="ECO:0000313" key="3">
    <source>
        <dbReference type="EMBL" id="CAG8599351.1"/>
    </source>
</evidence>
<dbReference type="PANTHER" id="PTHR43884">
    <property type="entry name" value="ACYL-COA DEHYDROGENASE"/>
    <property type="match status" value="1"/>
</dbReference>
<dbReference type="GO" id="GO:0050660">
    <property type="term" value="F:flavin adenine dinucleotide binding"/>
    <property type="evidence" value="ECO:0007669"/>
    <property type="project" value="InterPro"/>
</dbReference>
<dbReference type="InterPro" id="IPR006089">
    <property type="entry name" value="Acyl-CoA_DH_CS"/>
</dbReference>
<feature type="domain" description="Acyl-CoA oxidase/dehydrogenase middle" evidence="1">
    <location>
        <begin position="161"/>
        <end position="240"/>
    </location>
</feature>
<evidence type="ECO:0000259" key="1">
    <source>
        <dbReference type="Pfam" id="PF02770"/>
    </source>
</evidence>
<sequence length="241" mass="26626">MFRSKLLLRHAKLSVTCLSPRVLPAIRLQHRLYASSYNRHVAGLNDEENALRETVHEFCNRELAPRASEIDKSNKFPRDMWAKFGEMGLLGITAPSEYGGLNLGYLEHTIVMEEISRASGSVALSYGAHSNLCVNQIVRNGNADQKKKYLPKLISGEHVGALAMSETGSGSDVVSMRLKAEKKSDYYILNGNKMWITNGPDADVLVVYAKTNFEAGAQGITAFLIEKGFKGFSTAQKLDKL</sequence>
<dbReference type="PANTHER" id="PTHR43884:SF12">
    <property type="entry name" value="ISOVALERYL-COA DEHYDROGENASE, MITOCHONDRIAL-RELATED"/>
    <property type="match status" value="1"/>
</dbReference>
<proteinExistence type="predicted"/>
<dbReference type="Pfam" id="PF02771">
    <property type="entry name" value="Acyl-CoA_dh_N"/>
    <property type="match status" value="1"/>
</dbReference>
<dbReference type="GO" id="GO:0008470">
    <property type="term" value="F:3-methylbutanoyl-CoA dehydrogenase activity"/>
    <property type="evidence" value="ECO:0007669"/>
    <property type="project" value="TreeGrafter"/>
</dbReference>
<dbReference type="AlphaFoldDB" id="A0A9N9GDE7"/>
<dbReference type="Gene3D" id="1.10.540.10">
    <property type="entry name" value="Acyl-CoA dehydrogenase/oxidase, N-terminal domain"/>
    <property type="match status" value="1"/>
</dbReference>
<keyword evidence="4" id="KW-1185">Reference proteome</keyword>
<feature type="domain" description="Acyl-CoA dehydrogenase/oxidase N-terminal" evidence="2">
    <location>
        <begin position="45"/>
        <end position="157"/>
    </location>
</feature>
<comment type="caution">
    <text evidence="3">The sequence shown here is derived from an EMBL/GenBank/DDBJ whole genome shotgun (WGS) entry which is preliminary data.</text>
</comment>
<evidence type="ECO:0000313" key="4">
    <source>
        <dbReference type="Proteomes" id="UP000789572"/>
    </source>
</evidence>
<gene>
    <name evidence="3" type="ORF">POCULU_LOCUS7381</name>
</gene>
<dbReference type="GO" id="GO:0006552">
    <property type="term" value="P:L-leucine catabolic process"/>
    <property type="evidence" value="ECO:0007669"/>
    <property type="project" value="TreeGrafter"/>
</dbReference>
<protein>
    <submittedName>
        <fullName evidence="3">972_t:CDS:1</fullName>
    </submittedName>
</protein>
<dbReference type="InterPro" id="IPR013786">
    <property type="entry name" value="AcylCoA_DH/ox_N"/>
</dbReference>
<dbReference type="InterPro" id="IPR006091">
    <property type="entry name" value="Acyl-CoA_Oxase/DH_mid-dom"/>
</dbReference>